<evidence type="ECO:0000313" key="2">
    <source>
        <dbReference type="Proteomes" id="UP000276133"/>
    </source>
</evidence>
<gene>
    <name evidence="1" type="ORF">BpHYR1_046729</name>
</gene>
<dbReference type="EMBL" id="REGN01001539">
    <property type="protein sequence ID" value="RNA34010.1"/>
    <property type="molecule type" value="Genomic_DNA"/>
</dbReference>
<proteinExistence type="predicted"/>
<sequence length="99" mass="11502">MFNIFKQNLIDHILIKTVLNVNFFAPNFTTPILAYHIGEKQGLGDRGVTIGSKFFSRLIMFFKKKKISFSFRLPLVPSDEIEYAYSNRYSNNFNLCPKS</sequence>
<keyword evidence="2" id="KW-1185">Reference proteome</keyword>
<organism evidence="1 2">
    <name type="scientific">Brachionus plicatilis</name>
    <name type="common">Marine rotifer</name>
    <name type="synonym">Brachionus muelleri</name>
    <dbReference type="NCBI Taxonomy" id="10195"/>
    <lineage>
        <taxon>Eukaryota</taxon>
        <taxon>Metazoa</taxon>
        <taxon>Spiralia</taxon>
        <taxon>Gnathifera</taxon>
        <taxon>Rotifera</taxon>
        <taxon>Eurotatoria</taxon>
        <taxon>Monogononta</taxon>
        <taxon>Pseudotrocha</taxon>
        <taxon>Ploima</taxon>
        <taxon>Brachionidae</taxon>
        <taxon>Brachionus</taxon>
    </lineage>
</organism>
<dbReference type="AlphaFoldDB" id="A0A3M7SEN9"/>
<accession>A0A3M7SEN9</accession>
<dbReference type="Proteomes" id="UP000276133">
    <property type="component" value="Unassembled WGS sequence"/>
</dbReference>
<evidence type="ECO:0000313" key="1">
    <source>
        <dbReference type="EMBL" id="RNA34010.1"/>
    </source>
</evidence>
<comment type="caution">
    <text evidence="1">The sequence shown here is derived from an EMBL/GenBank/DDBJ whole genome shotgun (WGS) entry which is preliminary data.</text>
</comment>
<name>A0A3M7SEN9_BRAPC</name>
<reference evidence="1 2" key="1">
    <citation type="journal article" date="2018" name="Sci. Rep.">
        <title>Genomic signatures of local adaptation to the degree of environmental predictability in rotifers.</title>
        <authorList>
            <person name="Franch-Gras L."/>
            <person name="Hahn C."/>
            <person name="Garcia-Roger E.M."/>
            <person name="Carmona M.J."/>
            <person name="Serra M."/>
            <person name="Gomez A."/>
        </authorList>
    </citation>
    <scope>NUCLEOTIDE SEQUENCE [LARGE SCALE GENOMIC DNA]</scope>
    <source>
        <strain evidence="1">HYR1</strain>
    </source>
</reference>
<protein>
    <submittedName>
        <fullName evidence="1">Uncharacterized protein</fullName>
    </submittedName>
</protein>